<dbReference type="Gene3D" id="1.20.1280.50">
    <property type="match status" value="1"/>
</dbReference>
<proteinExistence type="predicted"/>
<evidence type="ECO:0000313" key="2">
    <source>
        <dbReference type="EMBL" id="GJE98618.1"/>
    </source>
</evidence>
<dbReference type="OrthoDB" id="2754196at2759"/>
<reference evidence="2 3" key="1">
    <citation type="submission" date="2021-08" db="EMBL/GenBank/DDBJ databases">
        <title>Draft Genome Sequence of Phanerochaete sordida strain YK-624.</title>
        <authorList>
            <person name="Mori T."/>
            <person name="Dohra H."/>
            <person name="Suzuki T."/>
            <person name="Kawagishi H."/>
            <person name="Hirai H."/>
        </authorList>
    </citation>
    <scope>NUCLEOTIDE SEQUENCE [LARGE SCALE GENOMIC DNA]</scope>
    <source>
        <strain evidence="2 3">YK-624</strain>
    </source>
</reference>
<evidence type="ECO:0000313" key="3">
    <source>
        <dbReference type="Proteomes" id="UP000703269"/>
    </source>
</evidence>
<keyword evidence="3" id="KW-1185">Reference proteome</keyword>
<dbReference type="Pfam" id="PF12937">
    <property type="entry name" value="F-box-like"/>
    <property type="match status" value="1"/>
</dbReference>
<dbReference type="Proteomes" id="UP000703269">
    <property type="component" value="Unassembled WGS sequence"/>
</dbReference>
<organism evidence="2 3">
    <name type="scientific">Phanerochaete sordida</name>
    <dbReference type="NCBI Taxonomy" id="48140"/>
    <lineage>
        <taxon>Eukaryota</taxon>
        <taxon>Fungi</taxon>
        <taxon>Dikarya</taxon>
        <taxon>Basidiomycota</taxon>
        <taxon>Agaricomycotina</taxon>
        <taxon>Agaricomycetes</taxon>
        <taxon>Polyporales</taxon>
        <taxon>Phanerochaetaceae</taxon>
        <taxon>Phanerochaete</taxon>
    </lineage>
</organism>
<sequence>MSLPPEILTQIFAEAARDAHETYVRSLKHESLPRDPELPRPYSWITLTHVCRLWRVIALSRPALWSDISVIDADATEEIMERTRSHTITITFRLPAKSVTNGDLPWAQADKRMDLYSWLLETELHRTTAITGPAMLGDFSPFVVAQATRLRALAITAPNIGPIATAPGAFAFPALEHLEYRAAGRHSPAPLLGATLRTLLVQPAWQDAVDPAATYVLDARELVRALRGMPRLEALDVRISDTHGASPAPEHDAVPAPHLRTVRLVGAAPACAHVLQHVALPPDARLDIECVARDVTPDMAPRPVPHAIAAVLRGPPCALYAPCAAFAIEGTDGGYVLRGWRRADERYAERAADVVLRCGAREAGAVLAVLLRVFALHAVEHVRIAYGQLDLFGACAGFEELARGVRLRSMVLDGVEVALVSCLLLSTTAADVTLENIKFKPSDPRDAKQWEEERAAGPDAVVLESQKSMRALAQLLAGSSTVRSLRTLRLRRVTNVRAQDVDALREHIAVLEWDGVESIDLSYDRSTTTVVNSLAP</sequence>
<dbReference type="EMBL" id="BPQB01000091">
    <property type="protein sequence ID" value="GJE98618.1"/>
    <property type="molecule type" value="Genomic_DNA"/>
</dbReference>
<name>A0A9P3GPB8_9APHY</name>
<dbReference type="InterPro" id="IPR001810">
    <property type="entry name" value="F-box_dom"/>
</dbReference>
<feature type="domain" description="F-box" evidence="1">
    <location>
        <begin position="2"/>
        <end position="68"/>
    </location>
</feature>
<gene>
    <name evidence="2" type="ORF">PsYK624_148520</name>
</gene>
<accession>A0A9P3GPB8</accession>
<protein>
    <submittedName>
        <fullName evidence="2">F-box protein</fullName>
    </submittedName>
</protein>
<evidence type="ECO:0000259" key="1">
    <source>
        <dbReference type="Pfam" id="PF12937"/>
    </source>
</evidence>
<comment type="caution">
    <text evidence="2">The sequence shown here is derived from an EMBL/GenBank/DDBJ whole genome shotgun (WGS) entry which is preliminary data.</text>
</comment>
<dbReference type="AlphaFoldDB" id="A0A9P3GPB8"/>